<keyword evidence="1" id="KW-0862">Zinc</keyword>
<dbReference type="PROSITE" id="PS50158">
    <property type="entry name" value="ZF_CCHC"/>
    <property type="match status" value="1"/>
</dbReference>
<dbReference type="PANTHER" id="PTHR35317">
    <property type="entry name" value="OS04G0629600 PROTEIN"/>
    <property type="match status" value="1"/>
</dbReference>
<name>A0A6L2LIA8_TANCI</name>
<accession>A0A6L2LIA8</accession>
<evidence type="ECO:0000259" key="2">
    <source>
        <dbReference type="PROSITE" id="PS50158"/>
    </source>
</evidence>
<sequence length="718" mass="82407">MLNKENYVPWSSRLLRYAKSRPNGKFIDNSIINGPYVRRMIPKPGDINREVPMTETFHVQTDDELTKKELKQIEADDQAIQTILLGFPEDIYAAVDSCETAQEIWLRVQQLMKGSDIGIQEKNAKLFNEWERFTSNDEESIESYYHRFLKLMNDLKRNKHFSEKISSNLKNQVVLRNANQNPNKNGNLIAARAEGNAAGHNGNQIRCYNCKRVGHFARNCTQASTLGTETNKAPVYDSDGSAEVHNFENCYDNEIFNMFTQEEQYTELLETIPEPFQVPQNDNNDISKVTSMDQSGGIVEQHPANVEETCALYDSLYHNLAIKVEKVKTFNRKLKETNADLTTELALYKNQEKCFEISQENMNNLKDVIKSLFIRNNIFLKSPQVVFAAKRPILNPNEFDIWKMRIKQYFLMTDYSLWEVILNGDSPIPTHVIEGVLQRVAPRTTEQRLARKYELKARGTLLMALLDKHQLKFNSHKDAKTLIKAIEKRFGRNTETKKDQKILLKQQFENFTGSSSEGLDQIHDRLQKLTHTLIWRNKADLEEQSLDDFTTDLVIAAASVYAIGSKLSASPLPNVDSLSNAIDLRWKMAMLTMRARRFLQKTGINLGANEPTSIGFDMYKVECYNFHRKGHFARECTSPKDPRRPGIYDWSYQAEEGPANFALMAFHPVYPLIMRFQPSGGYHAIPPPYTGTFMPPKLDLVFNTAPIAVETDHLAFNV</sequence>
<feature type="domain" description="CCHC-type" evidence="2">
    <location>
        <begin position="206"/>
        <end position="222"/>
    </location>
</feature>
<dbReference type="InterPro" id="IPR001878">
    <property type="entry name" value="Znf_CCHC"/>
</dbReference>
<dbReference type="InterPro" id="IPR036875">
    <property type="entry name" value="Znf_CCHC_sf"/>
</dbReference>
<dbReference type="SMART" id="SM00343">
    <property type="entry name" value="ZnF_C2HC"/>
    <property type="match status" value="2"/>
</dbReference>
<dbReference type="Pfam" id="PF00098">
    <property type="entry name" value="zf-CCHC"/>
    <property type="match status" value="1"/>
</dbReference>
<dbReference type="Gene3D" id="4.10.60.10">
    <property type="entry name" value="Zinc finger, CCHC-type"/>
    <property type="match status" value="2"/>
</dbReference>
<dbReference type="PANTHER" id="PTHR35317:SF29">
    <property type="entry name" value="CCHC-TYPE DOMAIN-CONTAINING PROTEIN"/>
    <property type="match status" value="1"/>
</dbReference>
<dbReference type="Pfam" id="PF14223">
    <property type="entry name" value="Retrotran_gag_2"/>
    <property type="match status" value="2"/>
</dbReference>
<keyword evidence="1" id="KW-0863">Zinc-finger</keyword>
<dbReference type="AlphaFoldDB" id="A0A6L2LIA8"/>
<proteinExistence type="predicted"/>
<dbReference type="EMBL" id="BKCJ010004262">
    <property type="protein sequence ID" value="GEU59974.1"/>
    <property type="molecule type" value="Genomic_DNA"/>
</dbReference>
<protein>
    <recommendedName>
        <fullName evidence="2">CCHC-type domain-containing protein</fullName>
    </recommendedName>
</protein>
<reference evidence="3" key="1">
    <citation type="journal article" date="2019" name="Sci. Rep.">
        <title>Draft genome of Tanacetum cinerariifolium, the natural source of mosquito coil.</title>
        <authorList>
            <person name="Yamashiro T."/>
            <person name="Shiraishi A."/>
            <person name="Satake H."/>
            <person name="Nakayama K."/>
        </authorList>
    </citation>
    <scope>NUCLEOTIDE SEQUENCE</scope>
</reference>
<comment type="caution">
    <text evidence="3">The sequence shown here is derived from an EMBL/GenBank/DDBJ whole genome shotgun (WGS) entry which is preliminary data.</text>
</comment>
<evidence type="ECO:0000256" key="1">
    <source>
        <dbReference type="PROSITE-ProRule" id="PRU00047"/>
    </source>
</evidence>
<gene>
    <name evidence="3" type="ORF">Tci_031952</name>
</gene>
<dbReference type="SUPFAM" id="SSF57756">
    <property type="entry name" value="Retrovirus zinc finger-like domains"/>
    <property type="match status" value="2"/>
</dbReference>
<dbReference type="GO" id="GO:0003676">
    <property type="term" value="F:nucleic acid binding"/>
    <property type="evidence" value="ECO:0007669"/>
    <property type="project" value="InterPro"/>
</dbReference>
<dbReference type="GO" id="GO:0008270">
    <property type="term" value="F:zinc ion binding"/>
    <property type="evidence" value="ECO:0007669"/>
    <property type="project" value="UniProtKB-KW"/>
</dbReference>
<organism evidence="3">
    <name type="scientific">Tanacetum cinerariifolium</name>
    <name type="common">Dalmatian daisy</name>
    <name type="synonym">Chrysanthemum cinerariifolium</name>
    <dbReference type="NCBI Taxonomy" id="118510"/>
    <lineage>
        <taxon>Eukaryota</taxon>
        <taxon>Viridiplantae</taxon>
        <taxon>Streptophyta</taxon>
        <taxon>Embryophyta</taxon>
        <taxon>Tracheophyta</taxon>
        <taxon>Spermatophyta</taxon>
        <taxon>Magnoliopsida</taxon>
        <taxon>eudicotyledons</taxon>
        <taxon>Gunneridae</taxon>
        <taxon>Pentapetalae</taxon>
        <taxon>asterids</taxon>
        <taxon>campanulids</taxon>
        <taxon>Asterales</taxon>
        <taxon>Asteraceae</taxon>
        <taxon>Asteroideae</taxon>
        <taxon>Anthemideae</taxon>
        <taxon>Anthemidinae</taxon>
        <taxon>Tanacetum</taxon>
    </lineage>
</organism>
<keyword evidence="1" id="KW-0479">Metal-binding</keyword>
<evidence type="ECO:0000313" key="3">
    <source>
        <dbReference type="EMBL" id="GEU59974.1"/>
    </source>
</evidence>